<name>A0A318QZE0_9PROT</name>
<dbReference type="Pfam" id="PF13403">
    <property type="entry name" value="Hint_2"/>
    <property type="match status" value="1"/>
</dbReference>
<dbReference type="InterPro" id="IPR028992">
    <property type="entry name" value="Hedgehog/Intein_dom"/>
</dbReference>
<organism evidence="3 4">
    <name type="scientific">Komagataeibacter oboediens</name>
    <dbReference type="NCBI Taxonomy" id="65958"/>
    <lineage>
        <taxon>Bacteria</taxon>
        <taxon>Pseudomonadati</taxon>
        <taxon>Pseudomonadota</taxon>
        <taxon>Alphaproteobacteria</taxon>
        <taxon>Acetobacterales</taxon>
        <taxon>Acetobacteraceae</taxon>
        <taxon>Komagataeibacter</taxon>
    </lineage>
</organism>
<dbReference type="STRING" id="940286.GCA_000227565_03095"/>
<protein>
    <recommendedName>
        <fullName evidence="2">Hedgehog/Intein (Hint) domain-containing protein</fullName>
    </recommendedName>
</protein>
<dbReference type="Gene3D" id="2.170.16.10">
    <property type="entry name" value="Hedgehog/Intein (Hint) domain"/>
    <property type="match status" value="1"/>
</dbReference>
<accession>A0A318QZE0</accession>
<evidence type="ECO:0000256" key="1">
    <source>
        <dbReference type="SAM" id="MobiDB-lite"/>
    </source>
</evidence>
<dbReference type="InterPro" id="IPR036844">
    <property type="entry name" value="Hint_dom_sf"/>
</dbReference>
<dbReference type="Proteomes" id="UP000247417">
    <property type="component" value="Unassembled WGS sequence"/>
</dbReference>
<evidence type="ECO:0000259" key="2">
    <source>
        <dbReference type="Pfam" id="PF13403"/>
    </source>
</evidence>
<dbReference type="EMBL" id="NKTX01000001">
    <property type="protein sequence ID" value="PYD83564.1"/>
    <property type="molecule type" value="Genomic_DNA"/>
</dbReference>
<evidence type="ECO:0000313" key="4">
    <source>
        <dbReference type="Proteomes" id="UP000247417"/>
    </source>
</evidence>
<comment type="caution">
    <text evidence="3">The sequence shown here is derived from an EMBL/GenBank/DDBJ whole genome shotgun (WGS) entry which is preliminary data.</text>
</comment>
<reference evidence="3 4" key="1">
    <citation type="submission" date="2017-07" db="EMBL/GenBank/DDBJ databases">
        <title>A draft genome sequence of Komagataeibacter oboediens LMG 18849.</title>
        <authorList>
            <person name="Skraban J."/>
            <person name="Cleenwerck I."/>
            <person name="Vandamme P."/>
            <person name="Trcek J."/>
        </authorList>
    </citation>
    <scope>NUCLEOTIDE SEQUENCE [LARGE SCALE GENOMIC DNA]</scope>
    <source>
        <strain evidence="3 4">LMG 18849</strain>
    </source>
</reference>
<sequence length="549" mass="59434">MFDDIWICNRSKILEGADSVANEYKDYQGATYHENQPQIDSSHPDDDSAQVTVQSSQIFEGTLNGNTFDPVSIADENYAPSSSDIMQADAGMAGDNTISLNSDYNGTTNTGLVEATTTGGDGGKESMLLQQTPYTTADGTGTIFYVPEQTITDTYNGQTYDEGVVGGEGDYIEATSTTYTAANDIPSSQDLVSNGNSFAPIDTACFVTGTFIRTPDGDVTVEDLKVGDMVLTSSGQIRPVRWIGNLHVTNLPSQDCARARNLWPVRIAAHAFATNVPDRDLVVSPGHAIAVTVMDEVFTQAIRLVNGATIRQEPRDSVTYWHVELDSHDVLLSNNLPSESYLDVGNRAALGLNVPALRPAASVSDYARPLVEDGPVIDAIRARLVARARGLGWQVSSRSNMHLTVDGRRVEAVMNGDQACFTFPATAQNVHLRSRTFRPAEWESCSDTRTLGLSLSGLHIADGLGHEADIALDHANLENQFHEGEAADNVAWRWTRGDLHLPPELWANCKGQVTLTLTLQHANGQYWDQAGAENDDTPAGDAHMSRMQA</sequence>
<dbReference type="SUPFAM" id="SSF51294">
    <property type="entry name" value="Hedgehog/intein (Hint) domain"/>
    <property type="match status" value="1"/>
</dbReference>
<evidence type="ECO:0000313" key="3">
    <source>
        <dbReference type="EMBL" id="PYD83564.1"/>
    </source>
</evidence>
<proteinExistence type="predicted"/>
<feature type="domain" description="Hedgehog/Intein (Hint)" evidence="2">
    <location>
        <begin position="205"/>
        <end position="343"/>
    </location>
</feature>
<feature type="region of interest" description="Disordered" evidence="1">
    <location>
        <begin position="529"/>
        <end position="549"/>
    </location>
</feature>
<dbReference type="AlphaFoldDB" id="A0A318QZE0"/>
<gene>
    <name evidence="3" type="ORF">CFR80_01395</name>
</gene>